<feature type="region of interest" description="Disordered" evidence="1">
    <location>
        <begin position="761"/>
        <end position="787"/>
    </location>
</feature>
<gene>
    <name evidence="2" type="ORF">ACFPZJ_06420</name>
</gene>
<accession>A0ABW0UIP2</accession>
<evidence type="ECO:0008006" key="4">
    <source>
        <dbReference type="Google" id="ProtNLM"/>
    </source>
</evidence>
<evidence type="ECO:0000313" key="2">
    <source>
        <dbReference type="EMBL" id="MFC5633433.1"/>
    </source>
</evidence>
<organism evidence="2 3">
    <name type="scientific">Streptomyces bullii</name>
    <dbReference type="NCBI Taxonomy" id="349910"/>
    <lineage>
        <taxon>Bacteria</taxon>
        <taxon>Bacillati</taxon>
        <taxon>Actinomycetota</taxon>
        <taxon>Actinomycetes</taxon>
        <taxon>Kitasatosporales</taxon>
        <taxon>Streptomycetaceae</taxon>
        <taxon>Streptomyces</taxon>
    </lineage>
</organism>
<dbReference type="Proteomes" id="UP001596154">
    <property type="component" value="Unassembled WGS sequence"/>
</dbReference>
<keyword evidence="3" id="KW-1185">Reference proteome</keyword>
<feature type="region of interest" description="Disordered" evidence="1">
    <location>
        <begin position="1"/>
        <end position="23"/>
    </location>
</feature>
<dbReference type="InterPro" id="IPR016024">
    <property type="entry name" value="ARM-type_fold"/>
</dbReference>
<name>A0ABW0UIP2_9ACTN</name>
<dbReference type="EMBL" id="JBHSNY010000002">
    <property type="protein sequence ID" value="MFC5633433.1"/>
    <property type="molecule type" value="Genomic_DNA"/>
</dbReference>
<evidence type="ECO:0000313" key="3">
    <source>
        <dbReference type="Proteomes" id="UP001596154"/>
    </source>
</evidence>
<dbReference type="SUPFAM" id="SSF48371">
    <property type="entry name" value="ARM repeat"/>
    <property type="match status" value="1"/>
</dbReference>
<sequence length="1180" mass="126621">MAGHEASQTPSRQPQTPPAPLTPAWLRAHFDPLPFPARRSALARYARSLTPDAYATLRHALAAGDPDERHTALFLAVVRRDLDRVAEALTDPLLGRRARAAALRLPVPEQALERLTLSDIRATRYDAYRLLRLSRRRALAARLLPAVHERHGAREAAALLPACPEETVAAWLPRVETGPGTLHSLARTAPCATAAYLAEQHERYAPQEAHRFVRRHLAAASVAARRDPRAALLLLDRAPRLLTPQGMLRALHRPAEALAVLRTAPADPEGARRRHFIPGGPVPPALRRALAELPVRDLVVLAEHCTSTVSGQRATGRLETAPDGLLRLLPPAERRRVLDGRPAARRWLSTTALSALAALEPSDRTELVTPWLERYRRSLWNRPRVAAALPLADGEPLLRELAGNHRLHHRATAWPALLACAELDGDPQEFARVIATCERAWHDQDDVRRPALEQLAGAPPRLLDAVPERALRDAVLTAVQSRDSTAATLRAVERLLYRVVERAAAAGRTERAAHAAGLFGDLVAAPRHTTPVLSALRVDETAARALWTALSPTERQPAAVTALAELLGPHLAALPGLDAETRRVAVDCDDPRLAARAAAAWVRPPHLREERCAELIAVDATFATVPVVLRTLAARRTDLLDPLLAAARGGFTGRLRPRSVPWTPKLCPEVTGRWLASQRNAWAEHHARVAAYDAAPLHARADAARLLRDPQRLTMLVEQAPQPVAAAALTALGEVAGTGVGVVAGAGVGEGAETGVGEWAATGGGEGAATGGGDGPEEAAGPAVDAPESSRHAQHLLRHAATGGVRGRAAMAALGRLLERMPDGDAVRLLAPVASAVDAPVGSRKEAARALRALPGEGAFRALLAAWDAPRQHPDVRAVLAWALLPEVGRPDVAGRLVRAAHEPAVRDAVVHARVRAVPDAEREAYTAFLTRLVVQGDEETVAAACRALPSWLTSDCAEAVRVLVDAAVDPERPRSVWCVAARQLVRLPSGPATESVLRGAFDALAERARAHDPGVRVDALRRLHGCTDVVRPSESTWQTLPVLDMLADTLEAVGLHADAARLSWEAAVDSVRQGKHEWHPWDRLVRLCEAGTGRCPQNPHMSADFSRPRVRAAALTLARTLRARGTGVSGSLALFLVRAAGHATDWAPKWRAELDALRAHADPDTAMAALLVGPEPPGA</sequence>
<reference evidence="3" key="1">
    <citation type="journal article" date="2019" name="Int. J. Syst. Evol. Microbiol.">
        <title>The Global Catalogue of Microorganisms (GCM) 10K type strain sequencing project: providing services to taxonomists for standard genome sequencing and annotation.</title>
        <authorList>
            <consortium name="The Broad Institute Genomics Platform"/>
            <consortium name="The Broad Institute Genome Sequencing Center for Infectious Disease"/>
            <person name="Wu L."/>
            <person name="Ma J."/>
        </authorList>
    </citation>
    <scope>NUCLEOTIDE SEQUENCE [LARGE SCALE GENOMIC DNA]</scope>
    <source>
        <strain evidence="3">CGMCC 4.7248</strain>
    </source>
</reference>
<dbReference type="RefSeq" id="WP_381018437.1">
    <property type="nucleotide sequence ID" value="NZ_JBHSNY010000002.1"/>
</dbReference>
<proteinExistence type="predicted"/>
<feature type="compositionally biased region" description="Gly residues" evidence="1">
    <location>
        <begin position="762"/>
        <end position="774"/>
    </location>
</feature>
<feature type="compositionally biased region" description="Low complexity" evidence="1">
    <location>
        <begin position="1"/>
        <end position="14"/>
    </location>
</feature>
<evidence type="ECO:0000256" key="1">
    <source>
        <dbReference type="SAM" id="MobiDB-lite"/>
    </source>
</evidence>
<protein>
    <recommendedName>
        <fullName evidence="4">HEAT repeat-containing protein</fullName>
    </recommendedName>
</protein>
<comment type="caution">
    <text evidence="2">The sequence shown here is derived from an EMBL/GenBank/DDBJ whole genome shotgun (WGS) entry which is preliminary data.</text>
</comment>